<dbReference type="Pfam" id="PF08240">
    <property type="entry name" value="ADH_N"/>
    <property type="match status" value="1"/>
</dbReference>
<evidence type="ECO:0000256" key="2">
    <source>
        <dbReference type="ARBA" id="ARBA00008072"/>
    </source>
</evidence>
<dbReference type="EMBL" id="ASGP02000001">
    <property type="protein sequence ID" value="KAH9527603.1"/>
    <property type="molecule type" value="Genomic_DNA"/>
</dbReference>
<dbReference type="PANTHER" id="PTHR43161">
    <property type="entry name" value="SORBITOL DEHYDROGENASE"/>
    <property type="match status" value="1"/>
</dbReference>
<evidence type="ECO:0000313" key="13">
    <source>
        <dbReference type="Proteomes" id="UP000790347"/>
    </source>
</evidence>
<dbReference type="Proteomes" id="UP000828236">
    <property type="component" value="Unassembled WGS sequence"/>
</dbReference>
<organism evidence="12 13">
    <name type="scientific">Dermatophagoides farinae</name>
    <name type="common">American house dust mite</name>
    <dbReference type="NCBI Taxonomy" id="6954"/>
    <lineage>
        <taxon>Eukaryota</taxon>
        <taxon>Metazoa</taxon>
        <taxon>Ecdysozoa</taxon>
        <taxon>Arthropoda</taxon>
        <taxon>Chelicerata</taxon>
        <taxon>Arachnida</taxon>
        <taxon>Acari</taxon>
        <taxon>Acariformes</taxon>
        <taxon>Sarcoptiformes</taxon>
        <taxon>Astigmata</taxon>
        <taxon>Psoroptidia</taxon>
        <taxon>Analgoidea</taxon>
        <taxon>Pyroglyphidae</taxon>
        <taxon>Dermatophagoidinae</taxon>
        <taxon>Dermatophagoides</taxon>
    </lineage>
</organism>
<dbReference type="CDD" id="cd05285">
    <property type="entry name" value="sorbitol_DH"/>
    <property type="match status" value="1"/>
</dbReference>
<dbReference type="InterPro" id="IPR036291">
    <property type="entry name" value="NAD(P)-bd_dom_sf"/>
</dbReference>
<proteinExistence type="inferred from homology"/>
<comment type="similarity">
    <text evidence="2 9">Belongs to the zinc-containing alcohol dehydrogenase family.</text>
</comment>
<dbReference type="InterPro" id="IPR020843">
    <property type="entry name" value="ER"/>
</dbReference>
<dbReference type="InterPro" id="IPR013154">
    <property type="entry name" value="ADH-like_N"/>
</dbReference>
<dbReference type="GO" id="GO:0003939">
    <property type="term" value="F:L-iditol 2-dehydrogenase (NAD+) activity"/>
    <property type="evidence" value="ECO:0007669"/>
    <property type="project" value="TreeGrafter"/>
</dbReference>
<dbReference type="Gene3D" id="3.40.50.720">
    <property type="entry name" value="NAD(P)-binding Rossmann-like Domain"/>
    <property type="match status" value="1"/>
</dbReference>
<dbReference type="FunFam" id="3.40.50.720:FF:000068">
    <property type="entry name" value="Sorbitol dehydrogenase"/>
    <property type="match status" value="1"/>
</dbReference>
<protein>
    <recommendedName>
        <fullName evidence="7">Sorbitol dehydrogenase</fullName>
    </recommendedName>
    <alternativeName>
        <fullName evidence="8">Polyol dehydrogenase</fullName>
    </alternativeName>
</protein>
<evidence type="ECO:0000256" key="5">
    <source>
        <dbReference type="ARBA" id="ARBA00023002"/>
    </source>
</evidence>
<keyword evidence="5" id="KW-0560">Oxidoreductase</keyword>
<dbReference type="EMBL" id="SDOV01000004">
    <property type="protein sequence ID" value="KAH7641661.1"/>
    <property type="molecule type" value="Genomic_DNA"/>
</dbReference>
<reference evidence="11" key="2">
    <citation type="submission" date="2020-06" db="EMBL/GenBank/DDBJ databases">
        <authorList>
            <person name="Ji K."/>
            <person name="Li J."/>
        </authorList>
    </citation>
    <scope>NUCLEOTIDE SEQUENCE</scope>
    <source>
        <strain evidence="11">JKM2019</strain>
        <tissue evidence="11">Whole body</tissue>
    </source>
</reference>
<dbReference type="SMART" id="SM00829">
    <property type="entry name" value="PKS_ER"/>
    <property type="match status" value="1"/>
</dbReference>
<dbReference type="InterPro" id="IPR002328">
    <property type="entry name" value="ADH_Zn_CS"/>
</dbReference>
<dbReference type="AlphaFoldDB" id="A0A922L9T7"/>
<keyword evidence="6" id="KW-0520">NAD</keyword>
<reference evidence="12" key="4">
    <citation type="journal article" date="2022" name="Res Sq">
        <title>Comparative Genomics Reveals Insights into the Divergent Evolution of Astigmatic Mites and Household Pest Adaptations.</title>
        <authorList>
            <person name="Xiong Q."/>
            <person name="Wan A.T.-Y."/>
            <person name="Liu X.-Y."/>
            <person name="Fung C.S.-H."/>
            <person name="Xiao X."/>
            <person name="Malainual N."/>
            <person name="Hou J."/>
            <person name="Wang L."/>
            <person name="Wang M."/>
            <person name="Yang K."/>
            <person name="Cui Y."/>
            <person name="Leung E."/>
            <person name="Nong W."/>
            <person name="Shin S.-K."/>
            <person name="Au S."/>
            <person name="Jeong K.Y."/>
            <person name="Chew F.T."/>
            <person name="Hui J."/>
            <person name="Leung T.F."/>
            <person name="Tungtrongchitr A."/>
            <person name="Zhong N."/>
            <person name="Liu Z."/>
            <person name="Tsui S."/>
        </authorList>
    </citation>
    <scope>NUCLEOTIDE SEQUENCE</scope>
    <source>
        <strain evidence="12">Derf</strain>
        <tissue evidence="12">Whole organism</tissue>
    </source>
</reference>
<dbReference type="InterPro" id="IPR045306">
    <property type="entry name" value="SDH-like"/>
</dbReference>
<feature type="domain" description="Enoyl reductase (ER)" evidence="10">
    <location>
        <begin position="15"/>
        <end position="352"/>
    </location>
</feature>
<evidence type="ECO:0000313" key="12">
    <source>
        <dbReference type="EMBL" id="KAH9527603.1"/>
    </source>
</evidence>
<name>A0A922L9T7_DERFA</name>
<evidence type="ECO:0000256" key="9">
    <source>
        <dbReference type="RuleBase" id="RU361277"/>
    </source>
</evidence>
<dbReference type="InterPro" id="IPR011032">
    <property type="entry name" value="GroES-like_sf"/>
</dbReference>
<sequence length="366" mass="40180">MSAAIPEGFKNEAFILYDKMQARLSPHPNPPEPGPNEVLIRSLSTGICGSDLHYMHDMALGNIKVTSPIVLGHEASGQVVAIGSKVTKFKPGDRVCYEPSITCRQCEYCLRQEYNLCIVATTTCPPYNGSLTYYYNHHEDFVYKIPGNVSAEEGALIEPLTIAVYAAKRGDLTVGDRMLILGSGPIGLLMVMMAKVYGCTRTVITDIREDRLAMAKDLGADETILVDRSWSEEQTIAEIRKRFEGDLPNKCYECSGIEKNFRLAFRATKANGTCVLVGMGPTEILLPIADAANREVIIKSVHRSKGCFPLAIELAAQKKVNLSKLVTHRFTLKEAAKAFETGFKGEGCKVVIKVGEDTIDNNNNPL</sequence>
<reference evidence="11" key="3">
    <citation type="journal article" date="2021" name="World Allergy Organ. J.">
        <title>Chromosome-level assembly of Dermatophagoides farinae genome and transcriptome reveals two novel allergens Der f 37 and Der f 39.</title>
        <authorList>
            <person name="Chen J."/>
            <person name="Cai Z."/>
            <person name="Fan D."/>
            <person name="Hu J."/>
            <person name="Hou Y."/>
            <person name="He Y."/>
            <person name="Zhang Z."/>
            <person name="Zhao Z."/>
            <person name="Gao P."/>
            <person name="Hu W."/>
            <person name="Sun J."/>
            <person name="Li J."/>
            <person name="Ji K."/>
        </authorList>
    </citation>
    <scope>NUCLEOTIDE SEQUENCE</scope>
    <source>
        <strain evidence="11">JKM2019</strain>
    </source>
</reference>
<evidence type="ECO:0000256" key="8">
    <source>
        <dbReference type="ARBA" id="ARBA00032485"/>
    </source>
</evidence>
<gene>
    <name evidence="12" type="ORF">DERF_001610</name>
    <name evidence="11" type="ORF">HUG17_4706</name>
</gene>
<keyword evidence="3 9" id="KW-0479">Metal-binding</keyword>
<dbReference type="GO" id="GO:0008270">
    <property type="term" value="F:zinc ion binding"/>
    <property type="evidence" value="ECO:0007669"/>
    <property type="project" value="InterPro"/>
</dbReference>
<evidence type="ECO:0000259" key="10">
    <source>
        <dbReference type="SMART" id="SM00829"/>
    </source>
</evidence>
<dbReference type="Proteomes" id="UP000790347">
    <property type="component" value="Unassembled WGS sequence"/>
</dbReference>
<comment type="caution">
    <text evidence="12">The sequence shown here is derived from an EMBL/GenBank/DDBJ whole genome shotgun (WGS) entry which is preliminary data.</text>
</comment>
<evidence type="ECO:0000256" key="7">
    <source>
        <dbReference type="ARBA" id="ARBA00026132"/>
    </source>
</evidence>
<dbReference type="PANTHER" id="PTHR43161:SF9">
    <property type="entry name" value="SORBITOL DEHYDROGENASE"/>
    <property type="match status" value="1"/>
</dbReference>
<dbReference type="SUPFAM" id="SSF50129">
    <property type="entry name" value="GroES-like"/>
    <property type="match status" value="1"/>
</dbReference>
<dbReference type="OrthoDB" id="1879366at2759"/>
<dbReference type="InterPro" id="IPR013149">
    <property type="entry name" value="ADH-like_C"/>
</dbReference>
<evidence type="ECO:0000313" key="11">
    <source>
        <dbReference type="EMBL" id="KAH7641661.1"/>
    </source>
</evidence>
<dbReference type="Gene3D" id="3.90.180.10">
    <property type="entry name" value="Medium-chain alcohol dehydrogenases, catalytic domain"/>
    <property type="match status" value="1"/>
</dbReference>
<keyword evidence="4 9" id="KW-0862">Zinc</keyword>
<evidence type="ECO:0000256" key="3">
    <source>
        <dbReference type="ARBA" id="ARBA00022723"/>
    </source>
</evidence>
<dbReference type="PROSITE" id="PS00059">
    <property type="entry name" value="ADH_ZINC"/>
    <property type="match status" value="1"/>
</dbReference>
<dbReference type="GO" id="GO:0006062">
    <property type="term" value="P:sorbitol catabolic process"/>
    <property type="evidence" value="ECO:0007669"/>
    <property type="project" value="TreeGrafter"/>
</dbReference>
<comment type="cofactor">
    <cofactor evidence="1 9">
        <name>Zn(2+)</name>
        <dbReference type="ChEBI" id="CHEBI:29105"/>
    </cofactor>
</comment>
<accession>A0A922L9T7</accession>
<keyword evidence="13" id="KW-1185">Reference proteome</keyword>
<evidence type="ECO:0000256" key="1">
    <source>
        <dbReference type="ARBA" id="ARBA00001947"/>
    </source>
</evidence>
<dbReference type="Pfam" id="PF00107">
    <property type="entry name" value="ADH_zinc_N"/>
    <property type="match status" value="1"/>
</dbReference>
<evidence type="ECO:0000256" key="6">
    <source>
        <dbReference type="ARBA" id="ARBA00023027"/>
    </source>
</evidence>
<dbReference type="SUPFAM" id="SSF51735">
    <property type="entry name" value="NAD(P)-binding Rossmann-fold domains"/>
    <property type="match status" value="1"/>
</dbReference>
<evidence type="ECO:0000256" key="4">
    <source>
        <dbReference type="ARBA" id="ARBA00022833"/>
    </source>
</evidence>
<reference evidence="12" key="1">
    <citation type="submission" date="2013-05" db="EMBL/GenBank/DDBJ databases">
        <authorList>
            <person name="Yim A.K.Y."/>
            <person name="Chan T.F."/>
            <person name="Ji K.M."/>
            <person name="Liu X.Y."/>
            <person name="Zhou J.W."/>
            <person name="Li R.Q."/>
            <person name="Yang K.Y."/>
            <person name="Li J."/>
            <person name="Li M."/>
            <person name="Law P.T.W."/>
            <person name="Wu Y.L."/>
            <person name="Cai Z.L."/>
            <person name="Qin H."/>
            <person name="Bao Y."/>
            <person name="Leung R.K.K."/>
            <person name="Ng P.K.S."/>
            <person name="Zou J."/>
            <person name="Zhong X.J."/>
            <person name="Ran P.X."/>
            <person name="Zhong N.S."/>
            <person name="Liu Z.G."/>
            <person name="Tsui S.K.W."/>
        </authorList>
    </citation>
    <scope>NUCLEOTIDE SEQUENCE</scope>
    <source>
        <strain evidence="12">Derf</strain>
        <tissue evidence="12">Whole organism</tissue>
    </source>
</reference>